<feature type="non-terminal residue" evidence="2">
    <location>
        <position position="1"/>
    </location>
</feature>
<gene>
    <name evidence="2" type="ORF">D0817_25485</name>
</gene>
<evidence type="ECO:0000313" key="3">
    <source>
        <dbReference type="Proteomes" id="UP000288102"/>
    </source>
</evidence>
<dbReference type="EMBL" id="QWDM01000126">
    <property type="protein sequence ID" value="RUT67622.1"/>
    <property type="molecule type" value="Genomic_DNA"/>
</dbReference>
<dbReference type="SMART" id="SM00052">
    <property type="entry name" value="EAL"/>
    <property type="match status" value="1"/>
</dbReference>
<reference evidence="3" key="1">
    <citation type="journal article" date="2019" name="Syst. Appl. Microbiol.">
        <title>Flavobacterium circumlabens sp. nov. and Flavobacterium cupreum sp. nov., two psychrotrophic species isolated from Antarctic environmental samples.</title>
        <authorList>
            <person name="Kralova S."/>
            <person name="Busse H.-J."/>
            <person name="Svec P."/>
            <person name="Maslanova I."/>
            <person name="Stankova E."/>
            <person name="Bartak M."/>
            <person name="Sedlacek I."/>
        </authorList>
    </citation>
    <scope>NUCLEOTIDE SEQUENCE [LARGE SCALE GENOMIC DNA]</scope>
    <source>
        <strain evidence="3">CCM 8825</strain>
    </source>
</reference>
<comment type="caution">
    <text evidence="2">The sequence shown here is derived from an EMBL/GenBank/DDBJ whole genome shotgun (WGS) entry which is preliminary data.</text>
</comment>
<feature type="non-terminal residue" evidence="2">
    <location>
        <position position="119"/>
    </location>
</feature>
<dbReference type="GO" id="GO:0071111">
    <property type="term" value="F:cyclic-guanylate-specific phosphodiesterase activity"/>
    <property type="evidence" value="ECO:0007669"/>
    <property type="project" value="InterPro"/>
</dbReference>
<evidence type="ECO:0000313" key="2">
    <source>
        <dbReference type="EMBL" id="RUT67622.1"/>
    </source>
</evidence>
<dbReference type="Gene3D" id="3.20.20.450">
    <property type="entry name" value="EAL domain"/>
    <property type="match status" value="1"/>
</dbReference>
<proteinExistence type="predicted"/>
<protein>
    <submittedName>
        <fullName evidence="2">EAL domain-containing protein</fullName>
    </submittedName>
</protein>
<dbReference type="OrthoDB" id="9796457at2"/>
<dbReference type="InterPro" id="IPR001633">
    <property type="entry name" value="EAL_dom"/>
</dbReference>
<dbReference type="CDD" id="cd01948">
    <property type="entry name" value="EAL"/>
    <property type="match status" value="1"/>
</dbReference>
<dbReference type="PANTHER" id="PTHR33121:SF70">
    <property type="entry name" value="SIGNALING PROTEIN YKOW"/>
    <property type="match status" value="1"/>
</dbReference>
<dbReference type="Pfam" id="PF00563">
    <property type="entry name" value="EAL"/>
    <property type="match status" value="1"/>
</dbReference>
<dbReference type="SUPFAM" id="SSF141868">
    <property type="entry name" value="EAL domain-like"/>
    <property type="match status" value="1"/>
</dbReference>
<dbReference type="PANTHER" id="PTHR33121">
    <property type="entry name" value="CYCLIC DI-GMP PHOSPHODIESTERASE PDEF"/>
    <property type="match status" value="1"/>
</dbReference>
<feature type="domain" description="EAL" evidence="1">
    <location>
        <begin position="1"/>
        <end position="119"/>
    </location>
</feature>
<evidence type="ECO:0000259" key="1">
    <source>
        <dbReference type="PROSITE" id="PS50883"/>
    </source>
</evidence>
<sequence>QIEAVLADTGLPPACLDIELTESLFMDDITVAVELLHSMKALGVSMSIDDFGTGYSSLSYLSRFPIDVLKIDRSFVSAINRDANDAALVSSIIALAHNLKLSVIAEGVETAEQLAYLRG</sequence>
<keyword evidence="3" id="KW-1185">Reference proteome</keyword>
<dbReference type="PROSITE" id="PS50883">
    <property type="entry name" value="EAL"/>
    <property type="match status" value="1"/>
</dbReference>
<dbReference type="InterPro" id="IPR050706">
    <property type="entry name" value="Cyclic-di-GMP_PDE-like"/>
</dbReference>
<accession>A0A433ZZS9</accession>
<organism evidence="2 3">
    <name type="scientific">Flavobacterium cupreum</name>
    <dbReference type="NCBI Taxonomy" id="2133766"/>
    <lineage>
        <taxon>Bacteria</taxon>
        <taxon>Pseudomonadati</taxon>
        <taxon>Bacteroidota</taxon>
        <taxon>Flavobacteriia</taxon>
        <taxon>Flavobacteriales</taxon>
        <taxon>Flavobacteriaceae</taxon>
        <taxon>Flavobacterium</taxon>
    </lineage>
</organism>
<dbReference type="Proteomes" id="UP000288102">
    <property type="component" value="Unassembled WGS sequence"/>
</dbReference>
<dbReference type="AlphaFoldDB" id="A0A433ZZS9"/>
<dbReference type="InterPro" id="IPR035919">
    <property type="entry name" value="EAL_sf"/>
</dbReference>
<name>A0A433ZZS9_9FLAO</name>